<evidence type="ECO:0000313" key="7">
    <source>
        <dbReference type="Proteomes" id="UP000265750"/>
    </source>
</evidence>
<accession>A0A3A1WMA9</accession>
<feature type="domain" description="PAC" evidence="3">
    <location>
        <begin position="116"/>
        <end position="166"/>
    </location>
</feature>
<dbReference type="InterPro" id="IPR000700">
    <property type="entry name" value="PAS-assoc_C"/>
</dbReference>
<dbReference type="NCBIfam" id="TIGR00229">
    <property type="entry name" value="sensory_box"/>
    <property type="match status" value="1"/>
</dbReference>
<dbReference type="SUPFAM" id="SSF55785">
    <property type="entry name" value="PYP-like sensor domain (PAS domain)"/>
    <property type="match status" value="1"/>
</dbReference>
<gene>
    <name evidence="6" type="ORF">D3218_06655</name>
</gene>
<organism evidence="6 7">
    <name type="scientific">Aureimonas flava</name>
    <dbReference type="NCBI Taxonomy" id="2320271"/>
    <lineage>
        <taxon>Bacteria</taxon>
        <taxon>Pseudomonadati</taxon>
        <taxon>Pseudomonadota</taxon>
        <taxon>Alphaproteobacteria</taxon>
        <taxon>Hyphomicrobiales</taxon>
        <taxon>Aurantimonadaceae</taxon>
        <taxon>Aureimonas</taxon>
    </lineage>
</organism>
<dbReference type="Pfam" id="PF00990">
    <property type="entry name" value="GGDEF"/>
    <property type="match status" value="1"/>
</dbReference>
<dbReference type="InterPro" id="IPR052155">
    <property type="entry name" value="Biofilm_reg_signaling"/>
</dbReference>
<dbReference type="SMART" id="SM00091">
    <property type="entry name" value="PAS"/>
    <property type="match status" value="1"/>
</dbReference>
<dbReference type="Gene3D" id="3.20.20.450">
    <property type="entry name" value="EAL domain"/>
    <property type="match status" value="1"/>
</dbReference>
<evidence type="ECO:0000256" key="1">
    <source>
        <dbReference type="SAM" id="SignalP"/>
    </source>
</evidence>
<name>A0A3A1WMA9_9HYPH</name>
<dbReference type="GO" id="GO:0006355">
    <property type="term" value="P:regulation of DNA-templated transcription"/>
    <property type="evidence" value="ECO:0007669"/>
    <property type="project" value="InterPro"/>
</dbReference>
<dbReference type="CDD" id="cd00130">
    <property type="entry name" value="PAS"/>
    <property type="match status" value="1"/>
</dbReference>
<dbReference type="SMART" id="SM00267">
    <property type="entry name" value="GGDEF"/>
    <property type="match status" value="1"/>
</dbReference>
<keyword evidence="1" id="KW-0732">Signal</keyword>
<dbReference type="InterPro" id="IPR000160">
    <property type="entry name" value="GGDEF_dom"/>
</dbReference>
<dbReference type="EMBL" id="QYRN01000003">
    <property type="protein sequence ID" value="RIY01991.1"/>
    <property type="molecule type" value="Genomic_DNA"/>
</dbReference>
<dbReference type="Gene3D" id="3.30.70.270">
    <property type="match status" value="1"/>
</dbReference>
<dbReference type="PANTHER" id="PTHR44757">
    <property type="entry name" value="DIGUANYLATE CYCLASE DGCP"/>
    <property type="match status" value="1"/>
</dbReference>
<dbReference type="InterPro" id="IPR013767">
    <property type="entry name" value="PAS_fold"/>
</dbReference>
<dbReference type="InterPro" id="IPR029787">
    <property type="entry name" value="Nucleotide_cyclase"/>
</dbReference>
<dbReference type="Pfam" id="PF00989">
    <property type="entry name" value="PAS"/>
    <property type="match status" value="1"/>
</dbReference>
<dbReference type="Gene3D" id="3.30.450.20">
    <property type="entry name" value="PAS domain"/>
    <property type="match status" value="1"/>
</dbReference>
<keyword evidence="7" id="KW-1185">Reference proteome</keyword>
<dbReference type="AlphaFoldDB" id="A0A3A1WMA9"/>
<evidence type="ECO:0000259" key="5">
    <source>
        <dbReference type="PROSITE" id="PS50887"/>
    </source>
</evidence>
<reference evidence="7" key="1">
    <citation type="submission" date="2018-09" db="EMBL/GenBank/DDBJ databases">
        <authorList>
            <person name="Tuo L."/>
        </authorList>
    </citation>
    <scope>NUCLEOTIDE SEQUENCE [LARGE SCALE GENOMIC DNA]</scope>
    <source>
        <strain evidence="7">M2BS4Y-1</strain>
    </source>
</reference>
<feature type="domain" description="PAS" evidence="2">
    <location>
        <begin position="59"/>
        <end position="108"/>
    </location>
</feature>
<dbReference type="SUPFAM" id="SSF55073">
    <property type="entry name" value="Nucleotide cyclase"/>
    <property type="match status" value="1"/>
</dbReference>
<dbReference type="InterPro" id="IPR035965">
    <property type="entry name" value="PAS-like_dom_sf"/>
</dbReference>
<feature type="signal peptide" evidence="1">
    <location>
        <begin position="1"/>
        <end position="26"/>
    </location>
</feature>
<sequence length="596" mass="64141">MDARHICYFFTLAGYACLVSCIASHVATMAFNSGTTPASVDRPYDDVDRARCPAPGAGFEQIAAASPDGILATDANYVILAWNAGAERLLGYSAGEAVGRSLELVVPNVASAPADRPVCLRAIRRDGVQVPVELSLSRWTEGGMPRLGAILRDASERHRAEETLRNAAMIDALTGLANRASLDAHLAEIAEAERSVTLLLIDLDGFKEVNDTLGHLAGDLILAEVARRLRAHILAGHFVARMGGDEFVVLIEGVANPMDGVWLGETLIDAIEQAITIDDAMVTVSAGIGVACSANGSLPAELLADADLALYKAKRGGRGRTQLFTSDLRLRIMEKGLARAELASAWAGGQFELYYQPQVMLGDGKLCGAEALLRWNHPVRGVLAPGAFLPLLETDALAMSVGAWIIDEACRQTAEWRATVFPGFRVAVNLFALQFKSGDIVSEVTRALARHDLAPDALELEITENTILKSDERILRQLNRLRDLGVGLAFDDFGTGFASLSMLRHYPVSKIKIDRSFVSGADVCQKDRSITQALVHMADGLGIEVIAEGIETLEHHALMLSQGCGMGQGYLYSRPVTARTFHALSRYGDQDRRAAV</sequence>
<feature type="domain" description="EAL" evidence="4">
    <location>
        <begin position="335"/>
        <end position="589"/>
    </location>
</feature>
<dbReference type="CDD" id="cd01948">
    <property type="entry name" value="EAL"/>
    <property type="match status" value="1"/>
</dbReference>
<proteinExistence type="predicted"/>
<evidence type="ECO:0000259" key="2">
    <source>
        <dbReference type="PROSITE" id="PS50112"/>
    </source>
</evidence>
<dbReference type="NCBIfam" id="TIGR00254">
    <property type="entry name" value="GGDEF"/>
    <property type="match status" value="1"/>
</dbReference>
<feature type="chain" id="PRO_5017408142" evidence="1">
    <location>
        <begin position="27"/>
        <end position="596"/>
    </location>
</feature>
<evidence type="ECO:0000259" key="3">
    <source>
        <dbReference type="PROSITE" id="PS50113"/>
    </source>
</evidence>
<evidence type="ECO:0000259" key="4">
    <source>
        <dbReference type="PROSITE" id="PS50883"/>
    </source>
</evidence>
<dbReference type="SUPFAM" id="SSF141868">
    <property type="entry name" value="EAL domain-like"/>
    <property type="match status" value="1"/>
</dbReference>
<dbReference type="CDD" id="cd01949">
    <property type="entry name" value="GGDEF"/>
    <property type="match status" value="1"/>
</dbReference>
<dbReference type="Pfam" id="PF00563">
    <property type="entry name" value="EAL"/>
    <property type="match status" value="1"/>
</dbReference>
<dbReference type="PROSITE" id="PS51257">
    <property type="entry name" value="PROKAR_LIPOPROTEIN"/>
    <property type="match status" value="1"/>
</dbReference>
<dbReference type="PROSITE" id="PS50113">
    <property type="entry name" value="PAC"/>
    <property type="match status" value="1"/>
</dbReference>
<dbReference type="InterPro" id="IPR001633">
    <property type="entry name" value="EAL_dom"/>
</dbReference>
<evidence type="ECO:0000313" key="6">
    <source>
        <dbReference type="EMBL" id="RIY01991.1"/>
    </source>
</evidence>
<comment type="caution">
    <text evidence="6">The sequence shown here is derived from an EMBL/GenBank/DDBJ whole genome shotgun (WGS) entry which is preliminary data.</text>
</comment>
<dbReference type="PROSITE" id="PS50883">
    <property type="entry name" value="EAL"/>
    <property type="match status" value="1"/>
</dbReference>
<dbReference type="OrthoDB" id="9814202at2"/>
<dbReference type="PROSITE" id="PS50887">
    <property type="entry name" value="GGDEF"/>
    <property type="match status" value="1"/>
</dbReference>
<dbReference type="SMART" id="SM00052">
    <property type="entry name" value="EAL"/>
    <property type="match status" value="1"/>
</dbReference>
<protein>
    <submittedName>
        <fullName evidence="6">EAL domain-containing protein</fullName>
    </submittedName>
</protein>
<dbReference type="InterPro" id="IPR043128">
    <property type="entry name" value="Rev_trsase/Diguanyl_cyclase"/>
</dbReference>
<feature type="domain" description="GGDEF" evidence="5">
    <location>
        <begin position="194"/>
        <end position="326"/>
    </location>
</feature>
<dbReference type="PROSITE" id="PS50112">
    <property type="entry name" value="PAS"/>
    <property type="match status" value="1"/>
</dbReference>
<dbReference type="PANTHER" id="PTHR44757:SF2">
    <property type="entry name" value="BIOFILM ARCHITECTURE MAINTENANCE PROTEIN MBAA"/>
    <property type="match status" value="1"/>
</dbReference>
<dbReference type="InterPro" id="IPR035919">
    <property type="entry name" value="EAL_sf"/>
</dbReference>
<dbReference type="Proteomes" id="UP000265750">
    <property type="component" value="Unassembled WGS sequence"/>
</dbReference>
<dbReference type="InterPro" id="IPR000014">
    <property type="entry name" value="PAS"/>
</dbReference>